<dbReference type="AlphaFoldDB" id="A0A3N4KB27"/>
<evidence type="ECO:0000313" key="1">
    <source>
        <dbReference type="EMBL" id="RPB07696.1"/>
    </source>
</evidence>
<name>A0A3N4KB27_9PEZI</name>
<reference evidence="1 2" key="1">
    <citation type="journal article" date="2018" name="Nat. Ecol. Evol.">
        <title>Pezizomycetes genomes reveal the molecular basis of ectomycorrhizal truffle lifestyle.</title>
        <authorList>
            <person name="Murat C."/>
            <person name="Payen T."/>
            <person name="Noel B."/>
            <person name="Kuo A."/>
            <person name="Morin E."/>
            <person name="Chen J."/>
            <person name="Kohler A."/>
            <person name="Krizsan K."/>
            <person name="Balestrini R."/>
            <person name="Da Silva C."/>
            <person name="Montanini B."/>
            <person name="Hainaut M."/>
            <person name="Levati E."/>
            <person name="Barry K.W."/>
            <person name="Belfiori B."/>
            <person name="Cichocki N."/>
            <person name="Clum A."/>
            <person name="Dockter R.B."/>
            <person name="Fauchery L."/>
            <person name="Guy J."/>
            <person name="Iotti M."/>
            <person name="Le Tacon F."/>
            <person name="Lindquist E.A."/>
            <person name="Lipzen A."/>
            <person name="Malagnac F."/>
            <person name="Mello A."/>
            <person name="Molinier V."/>
            <person name="Miyauchi S."/>
            <person name="Poulain J."/>
            <person name="Riccioni C."/>
            <person name="Rubini A."/>
            <person name="Sitrit Y."/>
            <person name="Splivallo R."/>
            <person name="Traeger S."/>
            <person name="Wang M."/>
            <person name="Zifcakova L."/>
            <person name="Wipf D."/>
            <person name="Zambonelli A."/>
            <person name="Paolocci F."/>
            <person name="Nowrousian M."/>
            <person name="Ottonello S."/>
            <person name="Baldrian P."/>
            <person name="Spatafora J.W."/>
            <person name="Henrissat B."/>
            <person name="Nagy L.G."/>
            <person name="Aury J.M."/>
            <person name="Wincker P."/>
            <person name="Grigoriev I.V."/>
            <person name="Bonfante P."/>
            <person name="Martin F.M."/>
        </authorList>
    </citation>
    <scope>NUCLEOTIDE SEQUENCE [LARGE SCALE GENOMIC DNA]</scope>
    <source>
        <strain evidence="1 2">CCBAS932</strain>
    </source>
</reference>
<dbReference type="Proteomes" id="UP000277580">
    <property type="component" value="Unassembled WGS sequence"/>
</dbReference>
<gene>
    <name evidence="1" type="ORF">P167DRAFT_395118</name>
</gene>
<dbReference type="InParanoid" id="A0A3N4KB27"/>
<keyword evidence="2" id="KW-1185">Reference proteome</keyword>
<protein>
    <submittedName>
        <fullName evidence="1">Uncharacterized protein</fullName>
    </submittedName>
</protein>
<organism evidence="1 2">
    <name type="scientific">Morchella conica CCBAS932</name>
    <dbReference type="NCBI Taxonomy" id="1392247"/>
    <lineage>
        <taxon>Eukaryota</taxon>
        <taxon>Fungi</taxon>
        <taxon>Dikarya</taxon>
        <taxon>Ascomycota</taxon>
        <taxon>Pezizomycotina</taxon>
        <taxon>Pezizomycetes</taxon>
        <taxon>Pezizales</taxon>
        <taxon>Morchellaceae</taxon>
        <taxon>Morchella</taxon>
    </lineage>
</organism>
<accession>A0A3N4KB27</accession>
<proteinExistence type="predicted"/>
<evidence type="ECO:0000313" key="2">
    <source>
        <dbReference type="Proteomes" id="UP000277580"/>
    </source>
</evidence>
<dbReference type="EMBL" id="ML119177">
    <property type="protein sequence ID" value="RPB07696.1"/>
    <property type="molecule type" value="Genomic_DNA"/>
</dbReference>
<sequence length="128" mass="13662">MFLPAHQRILLVVVEYLPASCSSSSSSSSSASHPPHYLPTPQTSALCAVKKTGPGPLLRRRGGVKEAKSAHLEPGSLTGASCVVRGAWAAAGVRVIVSGYHSWHGLLSRTEIYITPLYEYRDLPHGLT</sequence>